<accession>A0A3M2KSX2</accession>
<evidence type="ECO:0000313" key="1">
    <source>
        <dbReference type="EMBL" id="RMI28539.1"/>
    </source>
</evidence>
<dbReference type="EMBL" id="RFFH01000020">
    <property type="protein sequence ID" value="RMI28539.1"/>
    <property type="molecule type" value="Genomic_DNA"/>
</dbReference>
<organism evidence="1 2">
    <name type="scientific">Nocardia stercoris</name>
    <dbReference type="NCBI Taxonomy" id="2483361"/>
    <lineage>
        <taxon>Bacteria</taxon>
        <taxon>Bacillati</taxon>
        <taxon>Actinomycetota</taxon>
        <taxon>Actinomycetes</taxon>
        <taxon>Mycobacteriales</taxon>
        <taxon>Nocardiaceae</taxon>
        <taxon>Nocardia</taxon>
    </lineage>
</organism>
<evidence type="ECO:0000313" key="2">
    <source>
        <dbReference type="Proteomes" id="UP000279275"/>
    </source>
</evidence>
<keyword evidence="2" id="KW-1185">Reference proteome</keyword>
<protein>
    <submittedName>
        <fullName evidence="1">Uncharacterized protein</fullName>
    </submittedName>
</protein>
<name>A0A3M2KSX2_9NOCA</name>
<sequence>MTVPCTAVEALAVNVELSAVLDAERAQLVADVFAGFGTRQIPAPDPGERRNCLALLELWNCWPAMAAVWADYKDHRTASAAATSAAVAGDLERAERYRQAAALITPLAPLDALAVTSGMLDQLGGIRDELADRARCAGVSEGRIDRILRGPRRP</sequence>
<dbReference type="AlphaFoldDB" id="A0A3M2KSX2"/>
<reference evidence="1 2" key="1">
    <citation type="submission" date="2018-10" db="EMBL/GenBank/DDBJ databases">
        <title>Isolation from cow dung.</title>
        <authorList>
            <person name="Ling L."/>
        </authorList>
    </citation>
    <scope>NUCLEOTIDE SEQUENCE [LARGE SCALE GENOMIC DNA]</scope>
    <source>
        <strain evidence="1 2">NEAU-LL90</strain>
    </source>
</reference>
<dbReference type="Proteomes" id="UP000279275">
    <property type="component" value="Unassembled WGS sequence"/>
</dbReference>
<gene>
    <name evidence="1" type="ORF">EBN03_29415</name>
</gene>
<proteinExistence type="predicted"/>
<comment type="caution">
    <text evidence="1">The sequence shown here is derived from an EMBL/GenBank/DDBJ whole genome shotgun (WGS) entry which is preliminary data.</text>
</comment>